<evidence type="ECO:0000256" key="4">
    <source>
        <dbReference type="ARBA" id="ARBA00022801"/>
    </source>
</evidence>
<evidence type="ECO:0000313" key="12">
    <source>
        <dbReference type="Proteomes" id="UP000316181"/>
    </source>
</evidence>
<evidence type="ECO:0000256" key="8">
    <source>
        <dbReference type="SAM" id="MobiDB-lite"/>
    </source>
</evidence>
<sequence length="468" mass="49805">MRLRGVAGLVAAGLVAAMTFAPAAGADDLADLQAKLNKAKANAKANEQAQDDIVDDLEHSDKELTKAYEALEKTQAQIPVAQAELDKANGEYEVAQREAASIAERLDDAKQEQSAIAEQITKNEADTEKARNGIAQMARDYAAGNYRMTSVELVVGASDFGDVLAEYNLSQTAIRTESEAMQAVREANAVATNMQVRLEATKETISSLQTQAQQNIVDTKTARDAASAAKSKLEKLEADQKSAAATLESRKAAEQEQQKKLAEDGDNLSDEIQKLIGLTKAERARLKKQREEQERKAREAAEKAAKEGKANGGSSGSSGSGGGSSNGGSSGGGKGSGVLKYPTAVPYITSSYGMRYHPVLHYWRLHAGTDFRAYCGTPIYAARGGTIEWAKLRYGYGNQVMINHGTVGGSNLMTSYNHLSKFAVSTGEKVKAGDLVGYAGATGTVTACHLHFEVYVNGNTVNPVTKLS</sequence>
<evidence type="ECO:0000256" key="5">
    <source>
        <dbReference type="ARBA" id="ARBA00022833"/>
    </source>
</evidence>
<feature type="signal peptide" evidence="9">
    <location>
        <begin position="1"/>
        <end position="26"/>
    </location>
</feature>
<dbReference type="OrthoDB" id="1099523at2"/>
<dbReference type="Gene3D" id="2.70.70.10">
    <property type="entry name" value="Glucose Permease (Domain IIA)"/>
    <property type="match status" value="1"/>
</dbReference>
<dbReference type="Proteomes" id="UP000316181">
    <property type="component" value="Unassembled WGS sequence"/>
</dbReference>
<feature type="compositionally biased region" description="Basic and acidic residues" evidence="8">
    <location>
        <begin position="283"/>
        <end position="309"/>
    </location>
</feature>
<gene>
    <name evidence="11" type="ORF">FB389_2002</name>
</gene>
<feature type="compositionally biased region" description="Gly residues" evidence="8">
    <location>
        <begin position="310"/>
        <end position="336"/>
    </location>
</feature>
<name>A0A542SRQ3_9MICO</name>
<dbReference type="InterPro" id="IPR011055">
    <property type="entry name" value="Dup_hybrid_motif"/>
</dbReference>
<evidence type="ECO:0000256" key="7">
    <source>
        <dbReference type="SAM" id="Coils"/>
    </source>
</evidence>
<keyword evidence="4 11" id="KW-0378">Hydrolase</keyword>
<feature type="domain" description="M23ase beta-sheet core" evidence="10">
    <location>
        <begin position="365"/>
        <end position="463"/>
    </location>
</feature>
<feature type="compositionally biased region" description="Basic and acidic residues" evidence="8">
    <location>
        <begin position="248"/>
        <end position="263"/>
    </location>
</feature>
<dbReference type="Pfam" id="PF01551">
    <property type="entry name" value="Peptidase_M23"/>
    <property type="match status" value="1"/>
</dbReference>
<organism evidence="11 12">
    <name type="scientific">Rarobacter incanus</name>
    <dbReference type="NCBI Taxonomy" id="153494"/>
    <lineage>
        <taxon>Bacteria</taxon>
        <taxon>Bacillati</taxon>
        <taxon>Actinomycetota</taxon>
        <taxon>Actinomycetes</taxon>
        <taxon>Micrococcales</taxon>
        <taxon>Rarobacteraceae</taxon>
        <taxon>Rarobacter</taxon>
    </lineage>
</organism>
<evidence type="ECO:0000256" key="2">
    <source>
        <dbReference type="ARBA" id="ARBA00022670"/>
    </source>
</evidence>
<keyword evidence="5" id="KW-0862">Zinc</keyword>
<protein>
    <submittedName>
        <fullName evidence="11">Murein DD-endopeptidase MepM/ murein hydrolase activator NlpD</fullName>
    </submittedName>
</protein>
<keyword evidence="6" id="KW-0482">Metalloprotease</keyword>
<feature type="chain" id="PRO_5038711982" evidence="9">
    <location>
        <begin position="27"/>
        <end position="468"/>
    </location>
</feature>
<feature type="coiled-coil region" evidence="7">
    <location>
        <begin position="29"/>
        <end position="112"/>
    </location>
</feature>
<evidence type="ECO:0000256" key="3">
    <source>
        <dbReference type="ARBA" id="ARBA00022723"/>
    </source>
</evidence>
<dbReference type="GO" id="GO:0004222">
    <property type="term" value="F:metalloendopeptidase activity"/>
    <property type="evidence" value="ECO:0007669"/>
    <property type="project" value="TreeGrafter"/>
</dbReference>
<dbReference type="GO" id="GO:0046872">
    <property type="term" value="F:metal ion binding"/>
    <property type="evidence" value="ECO:0007669"/>
    <property type="project" value="UniProtKB-KW"/>
</dbReference>
<keyword evidence="2" id="KW-0645">Protease</keyword>
<keyword evidence="7" id="KW-0175">Coiled coil</keyword>
<dbReference type="InterPro" id="IPR016047">
    <property type="entry name" value="M23ase_b-sheet_dom"/>
</dbReference>
<evidence type="ECO:0000313" key="11">
    <source>
        <dbReference type="EMBL" id="TQK77283.1"/>
    </source>
</evidence>
<comment type="cofactor">
    <cofactor evidence="1">
        <name>Zn(2+)</name>
        <dbReference type="ChEBI" id="CHEBI:29105"/>
    </cofactor>
</comment>
<dbReference type="Gene3D" id="6.10.250.3150">
    <property type="match status" value="1"/>
</dbReference>
<accession>A0A542SRQ3</accession>
<dbReference type="GO" id="GO:0006508">
    <property type="term" value="P:proteolysis"/>
    <property type="evidence" value="ECO:0007669"/>
    <property type="project" value="UniProtKB-KW"/>
</dbReference>
<dbReference type="SUPFAM" id="SSF51261">
    <property type="entry name" value="Duplicated hybrid motif"/>
    <property type="match status" value="1"/>
</dbReference>
<evidence type="ECO:0000256" key="6">
    <source>
        <dbReference type="ARBA" id="ARBA00023049"/>
    </source>
</evidence>
<keyword evidence="12" id="KW-1185">Reference proteome</keyword>
<proteinExistence type="predicted"/>
<dbReference type="InterPro" id="IPR050570">
    <property type="entry name" value="Cell_wall_metabolism_enzyme"/>
</dbReference>
<dbReference type="EMBL" id="VFNV01000001">
    <property type="protein sequence ID" value="TQK77283.1"/>
    <property type="molecule type" value="Genomic_DNA"/>
</dbReference>
<dbReference type="AlphaFoldDB" id="A0A542SRQ3"/>
<dbReference type="PANTHER" id="PTHR21666">
    <property type="entry name" value="PEPTIDASE-RELATED"/>
    <property type="match status" value="1"/>
</dbReference>
<dbReference type="RefSeq" id="WP_142113154.1">
    <property type="nucleotide sequence ID" value="NZ_BAAATB010000006.1"/>
</dbReference>
<reference evidence="11 12" key="1">
    <citation type="submission" date="2019-06" db="EMBL/GenBank/DDBJ databases">
        <title>Sequencing the genomes of 1000 actinobacteria strains.</title>
        <authorList>
            <person name="Klenk H.-P."/>
        </authorList>
    </citation>
    <scope>NUCLEOTIDE SEQUENCE [LARGE SCALE GENOMIC DNA]</scope>
    <source>
        <strain evidence="11 12">DSM 10596</strain>
    </source>
</reference>
<evidence type="ECO:0000256" key="1">
    <source>
        <dbReference type="ARBA" id="ARBA00001947"/>
    </source>
</evidence>
<evidence type="ECO:0000256" key="9">
    <source>
        <dbReference type="SAM" id="SignalP"/>
    </source>
</evidence>
<dbReference type="PANTHER" id="PTHR21666:SF288">
    <property type="entry name" value="CELL DIVISION PROTEIN YTFB"/>
    <property type="match status" value="1"/>
</dbReference>
<feature type="region of interest" description="Disordered" evidence="8">
    <location>
        <begin position="244"/>
        <end position="266"/>
    </location>
</feature>
<evidence type="ECO:0000259" key="10">
    <source>
        <dbReference type="Pfam" id="PF01551"/>
    </source>
</evidence>
<dbReference type="CDD" id="cd12797">
    <property type="entry name" value="M23_peptidase"/>
    <property type="match status" value="1"/>
</dbReference>
<comment type="caution">
    <text evidence="11">The sequence shown here is derived from an EMBL/GenBank/DDBJ whole genome shotgun (WGS) entry which is preliminary data.</text>
</comment>
<keyword evidence="3" id="KW-0479">Metal-binding</keyword>
<keyword evidence="9" id="KW-0732">Signal</keyword>
<feature type="region of interest" description="Disordered" evidence="8">
    <location>
        <begin position="283"/>
        <end position="336"/>
    </location>
</feature>